<keyword evidence="4" id="KW-1185">Reference proteome</keyword>
<dbReference type="SUPFAM" id="SSF49899">
    <property type="entry name" value="Concanavalin A-like lectins/glucanases"/>
    <property type="match status" value="1"/>
</dbReference>
<accession>A0A2T7PKD7</accession>
<feature type="transmembrane region" description="Helical" evidence="2">
    <location>
        <begin position="207"/>
        <end position="229"/>
    </location>
</feature>
<evidence type="ECO:0000256" key="2">
    <source>
        <dbReference type="SAM" id="Phobius"/>
    </source>
</evidence>
<keyword evidence="2" id="KW-0472">Membrane</keyword>
<comment type="caution">
    <text evidence="3">The sequence shown here is derived from an EMBL/GenBank/DDBJ whole genome shotgun (WGS) entry which is preliminary data.</text>
</comment>
<dbReference type="Proteomes" id="UP000245119">
    <property type="component" value="Linkage Group LG3"/>
</dbReference>
<reference evidence="3 4" key="1">
    <citation type="submission" date="2018-04" db="EMBL/GenBank/DDBJ databases">
        <title>The genome of golden apple snail Pomacea canaliculata provides insight into stress tolerance and invasive adaptation.</title>
        <authorList>
            <person name="Liu C."/>
            <person name="Liu B."/>
            <person name="Ren Y."/>
            <person name="Zhang Y."/>
            <person name="Wang H."/>
            <person name="Li S."/>
            <person name="Jiang F."/>
            <person name="Yin L."/>
            <person name="Zhang G."/>
            <person name="Qian W."/>
            <person name="Fan W."/>
        </authorList>
    </citation>
    <scope>NUCLEOTIDE SEQUENCE [LARGE SCALE GENOMIC DNA]</scope>
    <source>
        <strain evidence="3">SZHN2017</strain>
        <tissue evidence="3">Muscle</tissue>
    </source>
</reference>
<name>A0A2T7PKD7_POMCA</name>
<evidence type="ECO:0008006" key="5">
    <source>
        <dbReference type="Google" id="ProtNLM"/>
    </source>
</evidence>
<evidence type="ECO:0000256" key="1">
    <source>
        <dbReference type="SAM" id="MobiDB-lite"/>
    </source>
</evidence>
<keyword evidence="2" id="KW-0812">Transmembrane</keyword>
<proteinExistence type="predicted"/>
<protein>
    <recommendedName>
        <fullName evidence="5">MAM domain-containing protein</fullName>
    </recommendedName>
</protein>
<dbReference type="AlphaFoldDB" id="A0A2T7PKD7"/>
<sequence length="398" mass="43664">MLLEGLPCSADRACEFNDSKFFIGDDDKAEDVSAGECSFGENFCGYSVTCTDKDATSWSSVKGQAVSQGKNGKYEAFSVLLSPLLNIEEEMCLEFNYSQSSPGRLSVFLATSEELVYIKPEELGEGNFSRLTNIKPSVGKIGFRARSPNEKQNVSLWDVSLVKGPCRSVPACSSGSDDILLICAWNVEQDASTAGSGSRVGDRYSGIIAGTLLFLVVVIVIFLVGFFHWRKYVKQESRNKNDDNKARVVNDSRNPVTPAQRNPAGGHRSYETMHRSEGEDNHAYEVVDVADVRSLSYLQNVVRKERVPREANAYSFAQSWEPGEKGDSRTPPVPKSGGEEYNTLKFDGPHPGANLATKGDAYSAYSHITPGDASSYDRVQQTNSSKNKVLDSHYSHVV</sequence>
<organism evidence="3 4">
    <name type="scientific">Pomacea canaliculata</name>
    <name type="common">Golden apple snail</name>
    <dbReference type="NCBI Taxonomy" id="400727"/>
    <lineage>
        <taxon>Eukaryota</taxon>
        <taxon>Metazoa</taxon>
        <taxon>Spiralia</taxon>
        <taxon>Lophotrochozoa</taxon>
        <taxon>Mollusca</taxon>
        <taxon>Gastropoda</taxon>
        <taxon>Caenogastropoda</taxon>
        <taxon>Architaenioglossa</taxon>
        <taxon>Ampullarioidea</taxon>
        <taxon>Ampullariidae</taxon>
        <taxon>Pomacea</taxon>
    </lineage>
</organism>
<feature type="compositionally biased region" description="Polar residues" evidence="1">
    <location>
        <begin position="251"/>
        <end position="260"/>
    </location>
</feature>
<feature type="region of interest" description="Disordered" evidence="1">
    <location>
        <begin position="238"/>
        <end position="282"/>
    </location>
</feature>
<evidence type="ECO:0000313" key="3">
    <source>
        <dbReference type="EMBL" id="PVD33864.1"/>
    </source>
</evidence>
<feature type="compositionally biased region" description="Basic and acidic residues" evidence="1">
    <location>
        <begin position="388"/>
        <end position="398"/>
    </location>
</feature>
<feature type="compositionally biased region" description="Polar residues" evidence="1">
    <location>
        <begin position="377"/>
        <end position="387"/>
    </location>
</feature>
<feature type="compositionally biased region" description="Basic and acidic residues" evidence="1">
    <location>
        <begin position="268"/>
        <end position="282"/>
    </location>
</feature>
<dbReference type="InterPro" id="IPR013320">
    <property type="entry name" value="ConA-like_dom_sf"/>
</dbReference>
<feature type="compositionally biased region" description="Basic and acidic residues" evidence="1">
    <location>
        <begin position="238"/>
        <end position="250"/>
    </location>
</feature>
<feature type="region of interest" description="Disordered" evidence="1">
    <location>
        <begin position="318"/>
        <end position="398"/>
    </location>
</feature>
<keyword evidence="2" id="KW-1133">Transmembrane helix</keyword>
<gene>
    <name evidence="3" type="ORF">C0Q70_05126</name>
</gene>
<evidence type="ECO:0000313" key="4">
    <source>
        <dbReference type="Proteomes" id="UP000245119"/>
    </source>
</evidence>
<dbReference type="EMBL" id="PZQS01000003">
    <property type="protein sequence ID" value="PVD33864.1"/>
    <property type="molecule type" value="Genomic_DNA"/>
</dbReference>